<protein>
    <submittedName>
        <fullName evidence="8">Heparan-sulfate lyase</fullName>
    </submittedName>
</protein>
<organism evidence="8 9">
    <name type="scientific">Alistipes timonensis JC136</name>
    <dbReference type="NCBI Taxonomy" id="1033731"/>
    <lineage>
        <taxon>Bacteria</taxon>
        <taxon>Pseudomonadati</taxon>
        <taxon>Bacteroidota</taxon>
        <taxon>Bacteroidia</taxon>
        <taxon>Bacteroidales</taxon>
        <taxon>Rikenellaceae</taxon>
        <taxon>Alistipes</taxon>
    </lineage>
</organism>
<name>A0A1H4DIL1_9BACT</name>
<dbReference type="STRING" id="1033731.SAMN05444145_105294"/>
<reference evidence="8 9" key="1">
    <citation type="submission" date="2016-10" db="EMBL/GenBank/DDBJ databases">
        <authorList>
            <person name="de Groot N.N."/>
        </authorList>
    </citation>
    <scope>NUCLEOTIDE SEQUENCE [LARGE SCALE GENOMIC DNA]</scope>
    <source>
        <strain evidence="8 9">DSM 25383</strain>
    </source>
</reference>
<evidence type="ECO:0000256" key="2">
    <source>
        <dbReference type="ARBA" id="ARBA00022729"/>
    </source>
</evidence>
<feature type="signal peptide" evidence="5">
    <location>
        <begin position="1"/>
        <end position="23"/>
    </location>
</feature>
<evidence type="ECO:0000256" key="4">
    <source>
        <dbReference type="ARBA" id="ARBA00023239"/>
    </source>
</evidence>
<comment type="subcellular location">
    <subcellularLocation>
        <location evidence="1">Periplasm</location>
    </subcellularLocation>
</comment>
<evidence type="ECO:0000256" key="3">
    <source>
        <dbReference type="ARBA" id="ARBA00022764"/>
    </source>
</evidence>
<dbReference type="PANTHER" id="PTHR39210:SF1">
    <property type="entry name" value="HEPARIN-SULFATE LYASE"/>
    <property type="match status" value="1"/>
</dbReference>
<evidence type="ECO:0000259" key="7">
    <source>
        <dbReference type="Pfam" id="PF16889"/>
    </source>
</evidence>
<evidence type="ECO:0000313" key="8">
    <source>
        <dbReference type="EMBL" id="SEA72260.1"/>
    </source>
</evidence>
<evidence type="ECO:0000313" key="9">
    <source>
        <dbReference type="Proteomes" id="UP000183253"/>
    </source>
</evidence>
<dbReference type="Proteomes" id="UP000183253">
    <property type="component" value="Unassembled WGS sequence"/>
</dbReference>
<dbReference type="EMBL" id="FNRI01000005">
    <property type="protein sequence ID" value="SEA72260.1"/>
    <property type="molecule type" value="Genomic_DNA"/>
</dbReference>
<dbReference type="GO" id="GO:0016829">
    <property type="term" value="F:lyase activity"/>
    <property type="evidence" value="ECO:0007669"/>
    <property type="project" value="UniProtKB-KW"/>
</dbReference>
<dbReference type="Pfam" id="PF07940">
    <property type="entry name" value="Hepar_II_III_C"/>
    <property type="match status" value="1"/>
</dbReference>
<dbReference type="Gene3D" id="1.50.10.100">
    <property type="entry name" value="Chondroitin AC/alginate lyase"/>
    <property type="match status" value="1"/>
</dbReference>
<proteinExistence type="predicted"/>
<dbReference type="Gene3D" id="2.70.98.70">
    <property type="match status" value="1"/>
</dbReference>
<dbReference type="RefSeq" id="WP_010260924.1">
    <property type="nucleotide sequence ID" value="NZ_CAEG01000006.1"/>
</dbReference>
<keyword evidence="2 5" id="KW-0732">Signal</keyword>
<sequence>MKPVKLLIALLLAVLPSLMRVQADTSVFSLLDLTRPGLERVAALHAAGDERAAAGALLDYYRHRTDVVCPEADLTRITISPDEQRRADEAMEHRFFVHQGYQPSYFYGDDIDWEYWPVKDNELRWQLHRMKWWVPMGKAYRLSGDERYAAEWCAEYLDWMRKNPLTAYDERKAGNWTQAENVYFAWRPLEVSDRLEFQIHQFLYFLPAEAFDGDFLLHFLENYHRHAEHITRHFSAKGNHLLFQAQRLVFAGVFFPEFRDAARWRATGVEILNREIGKQVYDDGMQYELDLHYHHESIDIFFKALQMMDANGYRGDFPAEYLATVERMIDAYIDCSFPDYTTPLFSDNRFREKEELMPYYRAWAGVFPENAAIRWMATEGREGAAPEHLSRALRTSGFYVLRNGWEADATAMVLKAGPQGFWHCQPDNGTFELWHRGRNFFPDSGSYVYAGDKEVTDQRNWFRRTQVHNTLTLDDENLAHTDSKCLRWETDGATEIVTVGNPSYEGLTHRRTVWFVDRRFFVIADEAFGTAEGEVALHYNLVECDPAEDFAACSAATRFGDGNNLMLKVFGAERMERREGWVSRTYRQRTERPAYAFTVRKRNDKPVRLVTVLLPAGDAAAQRVEAAWRGDRLHVKINGKKYNLK</sequence>
<dbReference type="NCBIfam" id="NF045573">
    <property type="entry name" value="Hepsulflyase_CFB"/>
    <property type="match status" value="1"/>
</dbReference>
<dbReference type="SUPFAM" id="SSF48230">
    <property type="entry name" value="Chondroitin AC/alginate lyase"/>
    <property type="match status" value="1"/>
</dbReference>
<evidence type="ECO:0000256" key="5">
    <source>
        <dbReference type="SAM" id="SignalP"/>
    </source>
</evidence>
<dbReference type="InterPro" id="IPR008929">
    <property type="entry name" value="Chondroitin_lyas"/>
</dbReference>
<dbReference type="AlphaFoldDB" id="A0A1H4DIL1"/>
<evidence type="ECO:0000259" key="6">
    <source>
        <dbReference type="Pfam" id="PF07940"/>
    </source>
</evidence>
<dbReference type="GO" id="GO:0042597">
    <property type="term" value="C:periplasmic space"/>
    <property type="evidence" value="ECO:0007669"/>
    <property type="project" value="UniProtKB-SubCell"/>
</dbReference>
<keyword evidence="4 8" id="KW-0456">Lyase</keyword>
<dbReference type="PANTHER" id="PTHR39210">
    <property type="entry name" value="HEPARIN-SULFATE LYASE"/>
    <property type="match status" value="1"/>
</dbReference>
<feature type="domain" description="Heparinase II/III-like C-terminal" evidence="6">
    <location>
        <begin position="388"/>
        <end position="592"/>
    </location>
</feature>
<dbReference type="OrthoDB" id="7335480at2"/>
<dbReference type="Pfam" id="PF16889">
    <property type="entry name" value="Hepar_II_III_N"/>
    <property type="match status" value="1"/>
</dbReference>
<dbReference type="InterPro" id="IPR054646">
    <property type="entry name" value="HepC"/>
</dbReference>
<gene>
    <name evidence="8" type="ORF">SAMN05444145_105294</name>
</gene>
<feature type="chain" id="PRO_5010260053" evidence="5">
    <location>
        <begin position="24"/>
        <end position="645"/>
    </location>
</feature>
<accession>A0A1H4DIL1</accession>
<evidence type="ECO:0000256" key="1">
    <source>
        <dbReference type="ARBA" id="ARBA00004418"/>
    </source>
</evidence>
<keyword evidence="9" id="KW-1185">Reference proteome</keyword>
<dbReference type="InterPro" id="IPR012480">
    <property type="entry name" value="Hepar_II_III_C"/>
</dbReference>
<feature type="domain" description="Heparin-sulfate lyase N-terminal" evidence="7">
    <location>
        <begin position="27"/>
        <end position="375"/>
    </location>
</feature>
<dbReference type="InterPro" id="IPR031680">
    <property type="entry name" value="Hepar_II_III_N"/>
</dbReference>
<keyword evidence="3" id="KW-0574">Periplasm</keyword>